<dbReference type="RefSeq" id="WP_382219844.1">
    <property type="nucleotide sequence ID" value="NZ_JBHTCA010000002.1"/>
</dbReference>
<keyword evidence="4" id="KW-1185">Reference proteome</keyword>
<dbReference type="Gene3D" id="2.40.360.20">
    <property type="match status" value="1"/>
</dbReference>
<gene>
    <name evidence="3" type="ORF">ACFQPB_03645</name>
</gene>
<proteinExistence type="predicted"/>
<feature type="signal peptide" evidence="2">
    <location>
        <begin position="1"/>
        <end position="19"/>
    </location>
</feature>
<sequence>MTNPRLPLLSALFAAVALSACGGGSDTTATPSPSPAPSPAPAPSPSPSPSPSPAPAPTPAPAPSAGSASECVNLVYATEGTSWKLDYQISGAATGSSSSESVVKPRTSFAGTNNLIEIAQTITTNYSAPPTLAAAGTVTATNSIFEDVDGTDFIFYGSRQTATAGGATVTTTNVISPPVRDRQYSLGLDESFTVTQNTTTSISGLGVPVPDQNTAITYTITYRGQESITVPAGTFNACKFERSDANGTSTNWIAKTSGTPVRSLTADGNGVQTVLELLASSRVNGAPVPTN</sequence>
<dbReference type="EMBL" id="JBHTCA010000002">
    <property type="protein sequence ID" value="MFC7407942.1"/>
    <property type="molecule type" value="Genomic_DNA"/>
</dbReference>
<feature type="compositionally biased region" description="Pro residues" evidence="1">
    <location>
        <begin position="32"/>
        <end position="62"/>
    </location>
</feature>
<evidence type="ECO:0000256" key="1">
    <source>
        <dbReference type="SAM" id="MobiDB-lite"/>
    </source>
</evidence>
<feature type="region of interest" description="Disordered" evidence="1">
    <location>
        <begin position="23"/>
        <end position="65"/>
    </location>
</feature>
<comment type="caution">
    <text evidence="3">The sequence shown here is derived from an EMBL/GenBank/DDBJ whole genome shotgun (WGS) entry which is preliminary data.</text>
</comment>
<accession>A0ABW2QH61</accession>
<evidence type="ECO:0000256" key="2">
    <source>
        <dbReference type="SAM" id="SignalP"/>
    </source>
</evidence>
<protein>
    <recommendedName>
        <fullName evidence="5">DUF3108 domain-containing protein</fullName>
    </recommendedName>
</protein>
<reference evidence="4" key="1">
    <citation type="journal article" date="2019" name="Int. J. Syst. Evol. Microbiol.">
        <title>The Global Catalogue of Microorganisms (GCM) 10K type strain sequencing project: providing services to taxonomists for standard genome sequencing and annotation.</title>
        <authorList>
            <consortium name="The Broad Institute Genomics Platform"/>
            <consortium name="The Broad Institute Genome Sequencing Center for Infectious Disease"/>
            <person name="Wu L."/>
            <person name="Ma J."/>
        </authorList>
    </citation>
    <scope>NUCLEOTIDE SEQUENCE [LARGE SCALE GENOMIC DNA]</scope>
    <source>
        <strain evidence="4">CGMCC 1.12371</strain>
    </source>
</reference>
<organism evidence="3 4">
    <name type="scientific">Hydrogenophaga atypica</name>
    <dbReference type="NCBI Taxonomy" id="249409"/>
    <lineage>
        <taxon>Bacteria</taxon>
        <taxon>Pseudomonadati</taxon>
        <taxon>Pseudomonadota</taxon>
        <taxon>Betaproteobacteria</taxon>
        <taxon>Burkholderiales</taxon>
        <taxon>Comamonadaceae</taxon>
        <taxon>Hydrogenophaga</taxon>
    </lineage>
</organism>
<dbReference type="PROSITE" id="PS51257">
    <property type="entry name" value="PROKAR_LIPOPROTEIN"/>
    <property type="match status" value="1"/>
</dbReference>
<evidence type="ECO:0000313" key="3">
    <source>
        <dbReference type="EMBL" id="MFC7407942.1"/>
    </source>
</evidence>
<name>A0ABW2QH61_9BURK</name>
<keyword evidence="2" id="KW-0732">Signal</keyword>
<feature type="chain" id="PRO_5045614805" description="DUF3108 domain-containing protein" evidence="2">
    <location>
        <begin position="20"/>
        <end position="291"/>
    </location>
</feature>
<evidence type="ECO:0008006" key="5">
    <source>
        <dbReference type="Google" id="ProtNLM"/>
    </source>
</evidence>
<dbReference type="Proteomes" id="UP001596501">
    <property type="component" value="Unassembled WGS sequence"/>
</dbReference>
<evidence type="ECO:0000313" key="4">
    <source>
        <dbReference type="Proteomes" id="UP001596501"/>
    </source>
</evidence>